<keyword evidence="3" id="KW-0238">DNA-binding</keyword>
<dbReference type="RefSeq" id="WP_026078849.1">
    <property type="nucleotide sequence ID" value="NZ_CP189774.1"/>
</dbReference>
<proteinExistence type="inferred from homology"/>
<feature type="domain" description="HTH lysR-type" evidence="5">
    <location>
        <begin position="4"/>
        <end position="61"/>
    </location>
</feature>
<keyword evidence="4" id="KW-0804">Transcription</keyword>
<dbReference type="eggNOG" id="COG0583">
    <property type="taxonomic scope" value="Bacteria"/>
</dbReference>
<evidence type="ECO:0000259" key="5">
    <source>
        <dbReference type="PROSITE" id="PS50931"/>
    </source>
</evidence>
<comment type="caution">
    <text evidence="6">The sequence shown here is derived from an EMBL/GenBank/DDBJ whole genome shotgun (WGS) entry which is preliminary data.</text>
</comment>
<dbReference type="InterPro" id="IPR000847">
    <property type="entry name" value="LysR_HTH_N"/>
</dbReference>
<evidence type="ECO:0000313" key="6">
    <source>
        <dbReference type="EMBL" id="OWP48551.1"/>
    </source>
</evidence>
<dbReference type="InterPro" id="IPR036388">
    <property type="entry name" value="WH-like_DNA-bd_sf"/>
</dbReference>
<dbReference type="PROSITE" id="PS50931">
    <property type="entry name" value="HTH_LYSR"/>
    <property type="match status" value="1"/>
</dbReference>
<reference evidence="6 7" key="1">
    <citation type="submission" date="2017-06" db="EMBL/GenBank/DDBJ databases">
        <title>Draft genome of Pseudomonas nitroreducens DF05.</title>
        <authorList>
            <person name="Iyer R."/>
        </authorList>
    </citation>
    <scope>NUCLEOTIDE SEQUENCE [LARGE SCALE GENOMIC DNA]</scope>
    <source>
        <strain evidence="6 7">DF05</strain>
    </source>
</reference>
<protein>
    <submittedName>
        <fullName evidence="6">LysR family transcriptional regulator</fullName>
    </submittedName>
</protein>
<dbReference type="Pfam" id="PF00126">
    <property type="entry name" value="HTH_1"/>
    <property type="match status" value="1"/>
</dbReference>
<evidence type="ECO:0000313" key="7">
    <source>
        <dbReference type="Proteomes" id="UP000198145"/>
    </source>
</evidence>
<dbReference type="GO" id="GO:0003700">
    <property type="term" value="F:DNA-binding transcription factor activity"/>
    <property type="evidence" value="ECO:0007669"/>
    <property type="project" value="InterPro"/>
</dbReference>
<evidence type="ECO:0000256" key="3">
    <source>
        <dbReference type="ARBA" id="ARBA00023125"/>
    </source>
</evidence>
<dbReference type="Gene3D" id="3.40.190.10">
    <property type="entry name" value="Periplasmic binding protein-like II"/>
    <property type="match status" value="2"/>
</dbReference>
<dbReference type="PANTHER" id="PTHR30118:SF15">
    <property type="entry name" value="TRANSCRIPTIONAL REGULATORY PROTEIN"/>
    <property type="match status" value="1"/>
</dbReference>
<dbReference type="PANTHER" id="PTHR30118">
    <property type="entry name" value="HTH-TYPE TRANSCRIPTIONAL REGULATOR LEUO-RELATED"/>
    <property type="match status" value="1"/>
</dbReference>
<dbReference type="Gene3D" id="1.10.10.10">
    <property type="entry name" value="Winged helix-like DNA-binding domain superfamily/Winged helix DNA-binding domain"/>
    <property type="match status" value="1"/>
</dbReference>
<comment type="similarity">
    <text evidence="1">Belongs to the LysR transcriptional regulatory family.</text>
</comment>
<sequence>MALPDLNLLVALNILLEEGSVVGAARRMHLSPPAMSRTLSRIREAVGDPIMVRAGRNLVPTPRALQLREEVSDLVEHAVRLFNAKENLRMDQLERCFVLRSNNVLVGGFASRMLAVMKAEAPRCSLRIAPEADFDDEALRQNRIDLYIGGASTLEPEIRTQTLFTTNFVGLARRDHPIFDDEITAERFAAFPQISVSRRGKSRGPIDEELANLGLHREIRLTAPTFHSSIFALLESDLVLPIPEHSLWRLDRLGFALRQFDIPLPLKSVVIIQAWHPRFDNDPAHSWLRQTVKRVCTELRESSGLLS</sequence>
<accession>A0A246F601</accession>
<dbReference type="GO" id="GO:0003677">
    <property type="term" value="F:DNA binding"/>
    <property type="evidence" value="ECO:0007669"/>
    <property type="project" value="UniProtKB-KW"/>
</dbReference>
<gene>
    <name evidence="6" type="ORF">CEG18_23140</name>
</gene>
<organism evidence="6 7">
    <name type="scientific">Pseudomonas nitroreducens</name>
    <dbReference type="NCBI Taxonomy" id="46680"/>
    <lineage>
        <taxon>Bacteria</taxon>
        <taxon>Pseudomonadati</taxon>
        <taxon>Pseudomonadota</taxon>
        <taxon>Gammaproteobacteria</taxon>
        <taxon>Pseudomonadales</taxon>
        <taxon>Pseudomonadaceae</taxon>
        <taxon>Pseudomonas</taxon>
    </lineage>
</organism>
<evidence type="ECO:0000256" key="4">
    <source>
        <dbReference type="ARBA" id="ARBA00023163"/>
    </source>
</evidence>
<dbReference type="SUPFAM" id="SSF53850">
    <property type="entry name" value="Periplasmic binding protein-like II"/>
    <property type="match status" value="1"/>
</dbReference>
<dbReference type="STRING" id="46680.GCA_000807755_06561"/>
<dbReference type="AlphaFoldDB" id="A0A246F601"/>
<dbReference type="CDD" id="cd08460">
    <property type="entry name" value="PBP2_DntR_like_1"/>
    <property type="match status" value="1"/>
</dbReference>
<dbReference type="EMBL" id="NJBA01000009">
    <property type="protein sequence ID" value="OWP48551.1"/>
    <property type="molecule type" value="Genomic_DNA"/>
</dbReference>
<keyword evidence="2" id="KW-0805">Transcription regulation</keyword>
<evidence type="ECO:0000256" key="1">
    <source>
        <dbReference type="ARBA" id="ARBA00009437"/>
    </source>
</evidence>
<dbReference type="Pfam" id="PF03466">
    <property type="entry name" value="LysR_substrate"/>
    <property type="match status" value="1"/>
</dbReference>
<dbReference type="InterPro" id="IPR050389">
    <property type="entry name" value="LysR-type_TF"/>
</dbReference>
<dbReference type="InterPro" id="IPR005119">
    <property type="entry name" value="LysR_subst-bd"/>
</dbReference>
<name>A0A246F601_PSENT</name>
<dbReference type="Proteomes" id="UP000198145">
    <property type="component" value="Unassembled WGS sequence"/>
</dbReference>
<dbReference type="InterPro" id="IPR036390">
    <property type="entry name" value="WH_DNA-bd_sf"/>
</dbReference>
<dbReference type="SUPFAM" id="SSF46785">
    <property type="entry name" value="Winged helix' DNA-binding domain"/>
    <property type="match status" value="1"/>
</dbReference>
<evidence type="ECO:0000256" key="2">
    <source>
        <dbReference type="ARBA" id="ARBA00023015"/>
    </source>
</evidence>